<dbReference type="GO" id="GO:0008478">
    <property type="term" value="F:pyridoxal kinase activity"/>
    <property type="evidence" value="ECO:0007669"/>
    <property type="project" value="UniProtKB-EC"/>
</dbReference>
<keyword evidence="3 7" id="KW-0418">Kinase</keyword>
<keyword evidence="1 7" id="KW-0808">Transferase</keyword>
<keyword evidence="5" id="KW-0784">Thiamine biosynthesis</keyword>
<evidence type="ECO:0000313" key="8">
    <source>
        <dbReference type="Proteomes" id="UP000787672"/>
    </source>
</evidence>
<dbReference type="InterPro" id="IPR013749">
    <property type="entry name" value="PM/HMP-P_kinase-1"/>
</dbReference>
<evidence type="ECO:0000256" key="5">
    <source>
        <dbReference type="ARBA" id="ARBA00022977"/>
    </source>
</evidence>
<keyword evidence="4" id="KW-0067">ATP-binding</keyword>
<reference evidence="7 8" key="1">
    <citation type="submission" date="2021-06" db="EMBL/GenBank/DDBJ databases">
        <authorList>
            <person name="Sun Q."/>
            <person name="Li D."/>
        </authorList>
    </citation>
    <scope>NUCLEOTIDE SEQUENCE [LARGE SCALE GENOMIC DNA]</scope>
    <source>
        <strain evidence="7 8">MSJ-2</strain>
    </source>
</reference>
<feature type="domain" description="Pyridoxamine kinase/Phosphomethylpyrimidine kinase" evidence="6">
    <location>
        <begin position="27"/>
        <end position="256"/>
    </location>
</feature>
<keyword evidence="8" id="KW-1185">Reference proteome</keyword>
<dbReference type="Proteomes" id="UP000787672">
    <property type="component" value="Unassembled WGS sequence"/>
</dbReference>
<organism evidence="7 8">
    <name type="scientific">Dysosmobacter acutus</name>
    <dbReference type="NCBI Taxonomy" id="2841504"/>
    <lineage>
        <taxon>Bacteria</taxon>
        <taxon>Bacillati</taxon>
        <taxon>Bacillota</taxon>
        <taxon>Clostridia</taxon>
        <taxon>Eubacteriales</taxon>
        <taxon>Oscillospiraceae</taxon>
        <taxon>Dysosmobacter</taxon>
    </lineage>
</organism>
<evidence type="ECO:0000256" key="1">
    <source>
        <dbReference type="ARBA" id="ARBA00022679"/>
    </source>
</evidence>
<name>A0ABS6F7B5_9FIRM</name>
<evidence type="ECO:0000256" key="4">
    <source>
        <dbReference type="ARBA" id="ARBA00022840"/>
    </source>
</evidence>
<sequence length="279" mass="30333">MPTPRVAAIHDMSGFGRCSLTVAIPVLSAMGVQCCPLPTAFLSTHTGGFTGYTFLDMTDEMPKVAAHWRELGLRFDAIYSGFMGSERQMEITAEFIRTFRRDESTVVVVDPVMGDHGQSYATYTPAMCDAMARMATLADVITPNLTEAAFLLGVPYEALRTDAHGYCRCVEKLSLNGRRSVVLTGVSLEPAKIGAACFDARGGKTEIIQTTFETREFHGTGDVFASVLTGALVRGRGLMEAVSDAVEFVRDCAAYSAPQNLPVREGVDFEPLLWKLHRG</sequence>
<protein>
    <submittedName>
        <fullName evidence="7">Pyridoxamine kinase</fullName>
        <ecNumber evidence="7">2.7.1.35</ecNumber>
    </submittedName>
</protein>
<dbReference type="Pfam" id="PF08543">
    <property type="entry name" value="Phos_pyr_kin"/>
    <property type="match status" value="1"/>
</dbReference>
<comment type="caution">
    <text evidence="7">The sequence shown here is derived from an EMBL/GenBank/DDBJ whole genome shotgun (WGS) entry which is preliminary data.</text>
</comment>
<dbReference type="CDD" id="cd01173">
    <property type="entry name" value="pyridoxal_pyridoxamine_kinase"/>
    <property type="match status" value="1"/>
</dbReference>
<dbReference type="EMBL" id="JAHLQN010000001">
    <property type="protein sequence ID" value="MBU5626174.1"/>
    <property type="molecule type" value="Genomic_DNA"/>
</dbReference>
<dbReference type="InterPro" id="IPR004625">
    <property type="entry name" value="PyrdxlKinase"/>
</dbReference>
<gene>
    <name evidence="7" type="ORF">KQI82_04460</name>
</gene>
<dbReference type="NCBIfam" id="NF005491">
    <property type="entry name" value="PRK07105.1"/>
    <property type="match status" value="1"/>
</dbReference>
<dbReference type="PANTHER" id="PTHR20858:SF17">
    <property type="entry name" value="HYDROXYMETHYLPYRIMIDINE_PHOSPHOMETHYLPYRIMIDINE KINASE THI20-RELATED"/>
    <property type="match status" value="1"/>
</dbReference>
<evidence type="ECO:0000313" key="7">
    <source>
        <dbReference type="EMBL" id="MBU5626174.1"/>
    </source>
</evidence>
<evidence type="ECO:0000259" key="6">
    <source>
        <dbReference type="Pfam" id="PF08543"/>
    </source>
</evidence>
<accession>A0ABS6F7B5</accession>
<dbReference type="EC" id="2.7.1.35" evidence="7"/>
<keyword evidence="2" id="KW-0547">Nucleotide-binding</keyword>
<dbReference type="PANTHER" id="PTHR20858">
    <property type="entry name" value="PHOSPHOMETHYLPYRIMIDINE KINASE"/>
    <property type="match status" value="1"/>
</dbReference>
<proteinExistence type="predicted"/>
<evidence type="ECO:0000256" key="2">
    <source>
        <dbReference type="ARBA" id="ARBA00022741"/>
    </source>
</evidence>
<evidence type="ECO:0000256" key="3">
    <source>
        <dbReference type="ARBA" id="ARBA00022777"/>
    </source>
</evidence>